<dbReference type="InterPro" id="IPR016193">
    <property type="entry name" value="Cytidine_deaminase-like"/>
</dbReference>
<dbReference type="GO" id="GO:0008270">
    <property type="term" value="F:zinc ion binding"/>
    <property type="evidence" value="ECO:0007669"/>
    <property type="project" value="InterPro"/>
</dbReference>
<dbReference type="FunFam" id="3.40.140.10:FF:000011">
    <property type="entry name" value="tRNA-specific adenosine deaminase"/>
    <property type="match status" value="1"/>
</dbReference>
<keyword evidence="3" id="KW-0378">Hydrolase</keyword>
<dbReference type="Pfam" id="PF00383">
    <property type="entry name" value="dCMP_cyt_deam_1"/>
    <property type="match status" value="1"/>
</dbReference>
<protein>
    <submittedName>
        <fullName evidence="6">Guanine deaminase</fullName>
    </submittedName>
</protein>
<comment type="similarity">
    <text evidence="1">Belongs to the cytidine and deoxycytidylate deaminase family.</text>
</comment>
<dbReference type="PANTHER" id="PTHR11079">
    <property type="entry name" value="CYTOSINE DEAMINASE FAMILY MEMBER"/>
    <property type="match status" value="1"/>
</dbReference>
<dbReference type="PROSITE" id="PS51747">
    <property type="entry name" value="CYT_DCMP_DEAMINASES_2"/>
    <property type="match status" value="1"/>
</dbReference>
<sequence length="158" mass="17692">MSYQKKFMEMAAKQALSNVGTQIGGPFGTVIVKNDQVIVQAHNCVLQNHDPSAHGEITAIRQACQKLGTHDLSGYELYTNAYPCPMCLGAIIWSNIKTVYYGNTASDAAKIGFRDDFIYQFIQKNCQNSQILNLQQRDRSLTIKAFQAFQSNNNSKLY</sequence>
<dbReference type="PROSITE" id="PS00903">
    <property type="entry name" value="CYT_DCMP_DEAMINASES_1"/>
    <property type="match status" value="1"/>
</dbReference>
<dbReference type="CDD" id="cd01285">
    <property type="entry name" value="nucleoside_deaminase"/>
    <property type="match status" value="1"/>
</dbReference>
<keyword evidence="4" id="KW-0862">Zinc</keyword>
<feature type="domain" description="CMP/dCMP-type deaminase" evidence="5">
    <location>
        <begin position="2"/>
        <end position="124"/>
    </location>
</feature>
<name>A0A0R2CM90_9LACO</name>
<dbReference type="RefSeq" id="WP_034995279.1">
    <property type="nucleotide sequence ID" value="NZ_AYYX01000017.1"/>
</dbReference>
<dbReference type="AlphaFoldDB" id="A0A0R2CM90"/>
<comment type="caution">
    <text evidence="6">The sequence shown here is derived from an EMBL/GenBank/DDBJ whole genome shotgun (WGS) entry which is preliminary data.</text>
</comment>
<keyword evidence="7" id="KW-1185">Reference proteome</keyword>
<evidence type="ECO:0000259" key="5">
    <source>
        <dbReference type="PROSITE" id="PS51747"/>
    </source>
</evidence>
<dbReference type="STRING" id="1133569.FD21_GL000569"/>
<dbReference type="PATRIC" id="fig|1133569.4.peg.607"/>
<evidence type="ECO:0000256" key="1">
    <source>
        <dbReference type="ARBA" id="ARBA00006576"/>
    </source>
</evidence>
<dbReference type="InterPro" id="IPR016192">
    <property type="entry name" value="APOBEC/CMP_deaminase_Zn-bd"/>
</dbReference>
<dbReference type="GO" id="GO:0047974">
    <property type="term" value="F:guanosine deaminase activity"/>
    <property type="evidence" value="ECO:0007669"/>
    <property type="project" value="TreeGrafter"/>
</dbReference>
<evidence type="ECO:0000256" key="3">
    <source>
        <dbReference type="ARBA" id="ARBA00022801"/>
    </source>
</evidence>
<dbReference type="PANTHER" id="PTHR11079:SF161">
    <property type="entry name" value="CMP_DCMP-TYPE DEAMINASE DOMAIN-CONTAINING PROTEIN"/>
    <property type="match status" value="1"/>
</dbReference>
<evidence type="ECO:0000313" key="7">
    <source>
        <dbReference type="Proteomes" id="UP000051576"/>
    </source>
</evidence>
<dbReference type="InterPro" id="IPR002125">
    <property type="entry name" value="CMP_dCMP_dom"/>
</dbReference>
<evidence type="ECO:0000256" key="2">
    <source>
        <dbReference type="ARBA" id="ARBA00022723"/>
    </source>
</evidence>
<accession>A0A0R2CM90</accession>
<keyword evidence="2" id="KW-0479">Metal-binding</keyword>
<dbReference type="Gene3D" id="3.40.140.10">
    <property type="entry name" value="Cytidine Deaminase, domain 2"/>
    <property type="match status" value="1"/>
</dbReference>
<dbReference type="Proteomes" id="UP000051576">
    <property type="component" value="Unassembled WGS sequence"/>
</dbReference>
<evidence type="ECO:0000256" key="4">
    <source>
        <dbReference type="ARBA" id="ARBA00022833"/>
    </source>
</evidence>
<organism evidence="6 7">
    <name type="scientific">Liquorilactobacillus vini DSM 20605</name>
    <dbReference type="NCBI Taxonomy" id="1133569"/>
    <lineage>
        <taxon>Bacteria</taxon>
        <taxon>Bacillati</taxon>
        <taxon>Bacillota</taxon>
        <taxon>Bacilli</taxon>
        <taxon>Lactobacillales</taxon>
        <taxon>Lactobacillaceae</taxon>
        <taxon>Liquorilactobacillus</taxon>
    </lineage>
</organism>
<gene>
    <name evidence="6" type="ORF">FD21_GL000569</name>
</gene>
<evidence type="ECO:0000313" key="6">
    <source>
        <dbReference type="EMBL" id="KRM88931.1"/>
    </source>
</evidence>
<dbReference type="SUPFAM" id="SSF53927">
    <property type="entry name" value="Cytidine deaminase-like"/>
    <property type="match status" value="1"/>
</dbReference>
<dbReference type="GO" id="GO:0006152">
    <property type="term" value="P:purine nucleoside catabolic process"/>
    <property type="evidence" value="ECO:0007669"/>
    <property type="project" value="TreeGrafter"/>
</dbReference>
<proteinExistence type="inferred from homology"/>
<reference evidence="6 7" key="1">
    <citation type="journal article" date="2015" name="Genome Announc.">
        <title>Expanding the biotechnology potential of lactobacilli through comparative genomics of 213 strains and associated genera.</title>
        <authorList>
            <person name="Sun Z."/>
            <person name="Harris H.M."/>
            <person name="McCann A."/>
            <person name="Guo C."/>
            <person name="Argimon S."/>
            <person name="Zhang W."/>
            <person name="Yang X."/>
            <person name="Jeffery I.B."/>
            <person name="Cooney J.C."/>
            <person name="Kagawa T.F."/>
            <person name="Liu W."/>
            <person name="Song Y."/>
            <person name="Salvetti E."/>
            <person name="Wrobel A."/>
            <person name="Rasinkangas P."/>
            <person name="Parkhill J."/>
            <person name="Rea M.C."/>
            <person name="O'Sullivan O."/>
            <person name="Ritari J."/>
            <person name="Douillard F.P."/>
            <person name="Paul Ross R."/>
            <person name="Yang R."/>
            <person name="Briner A.E."/>
            <person name="Felis G.E."/>
            <person name="de Vos W.M."/>
            <person name="Barrangou R."/>
            <person name="Klaenhammer T.R."/>
            <person name="Caufield P.W."/>
            <person name="Cui Y."/>
            <person name="Zhang H."/>
            <person name="O'Toole P.W."/>
        </authorList>
    </citation>
    <scope>NUCLEOTIDE SEQUENCE [LARGE SCALE GENOMIC DNA]</scope>
    <source>
        <strain evidence="6 7">DSM 20605</strain>
    </source>
</reference>
<dbReference type="EMBL" id="AYYX01000017">
    <property type="protein sequence ID" value="KRM88931.1"/>
    <property type="molecule type" value="Genomic_DNA"/>
</dbReference>